<proteinExistence type="predicted"/>
<sequence>MTKRGFDLPPKASPDVIAQRHELADAVCRELLRAGLPAYRGDADGGPYTGPGAEAHLDPLVGGAVFVDWNSSGELTRAAIDLFEKGIDPSDPPAVFRHYGTVHQNMRDALLAILRSAGFEAEEADPHTHGGAIRVSGFRH</sequence>
<comment type="caution">
    <text evidence="1">The sequence shown here is derived from an EMBL/GenBank/DDBJ whole genome shotgun (WGS) entry which is preliminary data.</text>
</comment>
<dbReference type="AlphaFoldDB" id="A0A2P8PZR3"/>
<name>A0A2P8PZR3_9ACTN</name>
<keyword evidence="2" id="KW-1185">Reference proteome</keyword>
<organism evidence="1 2">
    <name type="scientific">Streptomyces dioscori</name>
    <dbReference type="NCBI Taxonomy" id="2109333"/>
    <lineage>
        <taxon>Bacteria</taxon>
        <taxon>Bacillati</taxon>
        <taxon>Actinomycetota</taxon>
        <taxon>Actinomycetes</taxon>
        <taxon>Kitasatosporales</taxon>
        <taxon>Streptomycetaceae</taxon>
        <taxon>Streptomyces</taxon>
        <taxon>Streptomyces aurantiacus group</taxon>
    </lineage>
</organism>
<evidence type="ECO:0000313" key="2">
    <source>
        <dbReference type="Proteomes" id="UP000240429"/>
    </source>
</evidence>
<dbReference type="Proteomes" id="UP000240429">
    <property type="component" value="Unassembled WGS sequence"/>
</dbReference>
<dbReference type="EMBL" id="PYBJ01000025">
    <property type="protein sequence ID" value="PSM39499.1"/>
    <property type="molecule type" value="Genomic_DNA"/>
</dbReference>
<reference evidence="1 2" key="1">
    <citation type="submission" date="2018-03" db="EMBL/GenBank/DDBJ databases">
        <title>Streptomyces dioscori sp. nov., a novel endophytic actinobacterium isolated from bulbil of Dioscorea bulbifera L.</title>
        <authorList>
            <person name="Zhikuan W."/>
        </authorList>
    </citation>
    <scope>NUCLEOTIDE SEQUENCE [LARGE SCALE GENOMIC DNA]</scope>
    <source>
        <strain evidence="1 2">A217</strain>
    </source>
</reference>
<protein>
    <submittedName>
        <fullName evidence="1">Uncharacterized protein</fullName>
    </submittedName>
</protein>
<dbReference type="OrthoDB" id="4203495at2"/>
<dbReference type="RefSeq" id="WP_107020365.1">
    <property type="nucleotide sequence ID" value="NZ_KZ679051.1"/>
</dbReference>
<gene>
    <name evidence="1" type="ORF">C6Y14_32030</name>
</gene>
<evidence type="ECO:0000313" key="1">
    <source>
        <dbReference type="EMBL" id="PSM39499.1"/>
    </source>
</evidence>
<accession>A0A2P8PZR3</accession>